<reference evidence="3" key="1">
    <citation type="journal article" date="2019" name="G3 (Bethesda)">
        <title>Genome Assemblies of Two Rare Opportunistic Yeast Pathogens: Diutina rugosa (syn. Candida rugosa) and Trichomonascus ciferrii (syn. Candida ciferrii).</title>
        <authorList>
            <person name="Mixao V."/>
            <person name="Saus E."/>
            <person name="Hansen A.P."/>
            <person name="Lass-Florl C."/>
            <person name="Gabaldon T."/>
        </authorList>
    </citation>
    <scope>NUCLEOTIDE SEQUENCE</scope>
    <source>
        <strain evidence="3">CBS 4856</strain>
    </source>
</reference>
<evidence type="ECO:0000313" key="3">
    <source>
        <dbReference type="EMBL" id="KAA8900674.1"/>
    </source>
</evidence>
<keyword evidence="4" id="KW-1185">Reference proteome</keyword>
<evidence type="ECO:0000256" key="2">
    <source>
        <dbReference type="SAM" id="MobiDB-lite"/>
    </source>
</evidence>
<dbReference type="EMBL" id="SWFS01000496">
    <property type="protein sequence ID" value="KAA8900674.1"/>
    <property type="molecule type" value="Genomic_DNA"/>
</dbReference>
<accession>A0A642UK28</accession>
<name>A0A642UK28_9ASCO</name>
<feature type="region of interest" description="Disordered" evidence="2">
    <location>
        <begin position="56"/>
        <end position="77"/>
    </location>
</feature>
<organism evidence="3 4">
    <name type="scientific">Trichomonascus ciferrii</name>
    <dbReference type="NCBI Taxonomy" id="44093"/>
    <lineage>
        <taxon>Eukaryota</taxon>
        <taxon>Fungi</taxon>
        <taxon>Dikarya</taxon>
        <taxon>Ascomycota</taxon>
        <taxon>Saccharomycotina</taxon>
        <taxon>Dipodascomycetes</taxon>
        <taxon>Dipodascales</taxon>
        <taxon>Trichomonascaceae</taxon>
        <taxon>Trichomonascus</taxon>
        <taxon>Trichomonascus ciferrii complex</taxon>
    </lineage>
</organism>
<evidence type="ECO:0000256" key="1">
    <source>
        <dbReference type="SAM" id="Coils"/>
    </source>
</evidence>
<dbReference type="VEuPathDB" id="FungiDB:TRICI_006175"/>
<dbReference type="AlphaFoldDB" id="A0A642UK28"/>
<comment type="caution">
    <text evidence="3">The sequence shown here is derived from an EMBL/GenBank/DDBJ whole genome shotgun (WGS) entry which is preliminary data.</text>
</comment>
<dbReference type="Proteomes" id="UP000761534">
    <property type="component" value="Unassembled WGS sequence"/>
</dbReference>
<evidence type="ECO:0000313" key="4">
    <source>
        <dbReference type="Proteomes" id="UP000761534"/>
    </source>
</evidence>
<feature type="coiled-coil region" evidence="1">
    <location>
        <begin position="141"/>
        <end position="175"/>
    </location>
</feature>
<keyword evidence="1" id="KW-0175">Coiled coil</keyword>
<sequence length="192" mass="22351">MNSVESEEPIESIESRIEQLEFLAGNYDDRESLTKQVDELQNLVDGMYRQNLWRDVEELDPEKETHEDEGKEEEADKGYKCSLVSSRMDGFKELTQSLEQVQEYPIPETSKSRDLARLQTGINEADEKVSEVTTISDELSIRSAQTSKEFLQKMVVQANREYLDFEERMSRCEKALRTIEAASKRQQAKYDY</sequence>
<gene>
    <name evidence="3" type="ORF">TRICI_006175</name>
</gene>
<protein>
    <submittedName>
        <fullName evidence="3">Uncharacterized protein</fullName>
    </submittedName>
</protein>
<proteinExistence type="predicted"/>